<feature type="non-terminal residue" evidence="2">
    <location>
        <position position="1"/>
    </location>
</feature>
<proteinExistence type="predicted"/>
<dbReference type="AlphaFoldDB" id="A0A0B6YDX6"/>
<organism evidence="2">
    <name type="scientific">Arion vulgaris</name>
    <dbReference type="NCBI Taxonomy" id="1028688"/>
    <lineage>
        <taxon>Eukaryota</taxon>
        <taxon>Metazoa</taxon>
        <taxon>Spiralia</taxon>
        <taxon>Lophotrochozoa</taxon>
        <taxon>Mollusca</taxon>
        <taxon>Gastropoda</taxon>
        <taxon>Heterobranchia</taxon>
        <taxon>Euthyneura</taxon>
        <taxon>Panpulmonata</taxon>
        <taxon>Eupulmonata</taxon>
        <taxon>Stylommatophora</taxon>
        <taxon>Helicina</taxon>
        <taxon>Arionoidea</taxon>
        <taxon>Arionidae</taxon>
        <taxon>Arion</taxon>
    </lineage>
</organism>
<protein>
    <submittedName>
        <fullName evidence="2">Uncharacterized protein</fullName>
    </submittedName>
</protein>
<evidence type="ECO:0000256" key="1">
    <source>
        <dbReference type="SAM" id="MobiDB-lite"/>
    </source>
</evidence>
<sequence length="73" mass="8391">GLASIGSFLQWYFAAHNKEGSDNTQTSLKERMIVYEANIGNKYMQMKVEPPEVKKSKLKAHKGHPRLDHLYTK</sequence>
<evidence type="ECO:0000313" key="2">
    <source>
        <dbReference type="EMBL" id="CEK53971.1"/>
    </source>
</evidence>
<dbReference type="EMBL" id="HACG01007106">
    <property type="protein sequence ID" value="CEK53971.1"/>
    <property type="molecule type" value="Transcribed_RNA"/>
</dbReference>
<feature type="non-terminal residue" evidence="2">
    <location>
        <position position="73"/>
    </location>
</feature>
<reference evidence="2" key="1">
    <citation type="submission" date="2014-12" db="EMBL/GenBank/DDBJ databases">
        <title>Insight into the proteome of Arion vulgaris.</title>
        <authorList>
            <person name="Aradska J."/>
            <person name="Bulat T."/>
            <person name="Smidak R."/>
            <person name="Sarate P."/>
            <person name="Gangsoo J."/>
            <person name="Sialana F."/>
            <person name="Bilban M."/>
            <person name="Lubec G."/>
        </authorList>
    </citation>
    <scope>NUCLEOTIDE SEQUENCE</scope>
    <source>
        <tissue evidence="2">Skin</tissue>
    </source>
</reference>
<accession>A0A0B6YDX6</accession>
<name>A0A0B6YDX6_9EUPU</name>
<feature type="region of interest" description="Disordered" evidence="1">
    <location>
        <begin position="52"/>
        <end position="73"/>
    </location>
</feature>
<gene>
    <name evidence="2" type="primary">ORF21672</name>
</gene>